<sequence>MNERPAAFPIAPLRFTLRSAGLTFPDFSGSVWHGGLGKMLAQHFPTSYQLLYGGQNLARLYALRPPVDERFPPGSLLTFHLNLFGAATGHVLACTQAIALLGEAGMDPAGHYRLEEASVLLPEGDAVFFRAGDGLITAPQVADFREWVGRDAAQQRVGIRLLTPLFIKEGNKQLQEAPSYAQLLHRLFSRLDQLAHVIGSEPPIAKCARAPLFEEARQVALVGAEVGWPELSRRSARTKQQMKLEGLLGHLQFAGELTHTLPWLIAGQQVQIGAKTAFGFGGYQIQIDYETGGSRG</sequence>
<dbReference type="AlphaFoldDB" id="A0A935Q0H2"/>
<proteinExistence type="predicted"/>
<dbReference type="Pfam" id="PF10040">
    <property type="entry name" value="CRISPR_Cas6"/>
    <property type="match status" value="1"/>
</dbReference>
<gene>
    <name evidence="2" type="primary">cas6</name>
    <name evidence="2" type="ORF">IPJ27_13805</name>
</gene>
<evidence type="ECO:0000313" key="2">
    <source>
        <dbReference type="EMBL" id="MBK7675737.1"/>
    </source>
</evidence>
<dbReference type="Proteomes" id="UP000697998">
    <property type="component" value="Unassembled WGS sequence"/>
</dbReference>
<accession>A0A935Q0H2</accession>
<name>A0A935Q0H2_9PROT</name>
<evidence type="ECO:0000313" key="3">
    <source>
        <dbReference type="Proteomes" id="UP000697998"/>
    </source>
</evidence>
<dbReference type="EMBL" id="JADJMH010000013">
    <property type="protein sequence ID" value="MBK7675737.1"/>
    <property type="molecule type" value="Genomic_DNA"/>
</dbReference>
<feature type="domain" description="CRISPR-associated protein Cas6 C-terminal" evidence="1">
    <location>
        <begin position="159"/>
        <end position="283"/>
    </location>
</feature>
<comment type="caution">
    <text evidence="2">The sequence shown here is derived from an EMBL/GenBank/DDBJ whole genome shotgun (WGS) entry which is preliminary data.</text>
</comment>
<evidence type="ECO:0000259" key="1">
    <source>
        <dbReference type="Pfam" id="PF10040"/>
    </source>
</evidence>
<dbReference type="InterPro" id="IPR019267">
    <property type="entry name" value="CRISPR-assoc_Cas6_C"/>
</dbReference>
<organism evidence="2 3">
    <name type="scientific">Candidatus Accumulibacter proximus</name>
    <dbReference type="NCBI Taxonomy" id="2954385"/>
    <lineage>
        <taxon>Bacteria</taxon>
        <taxon>Pseudomonadati</taxon>
        <taxon>Pseudomonadota</taxon>
        <taxon>Betaproteobacteria</taxon>
        <taxon>Candidatus Accumulibacter</taxon>
    </lineage>
</organism>
<dbReference type="Gene3D" id="3.30.70.1900">
    <property type="match status" value="1"/>
</dbReference>
<reference evidence="2 3" key="1">
    <citation type="submission" date="2020-10" db="EMBL/GenBank/DDBJ databases">
        <title>Connecting structure to function with the recovery of over 1000 high-quality activated sludge metagenome-assembled genomes encoding full-length rRNA genes using long-read sequencing.</title>
        <authorList>
            <person name="Singleton C.M."/>
            <person name="Petriglieri F."/>
            <person name="Kristensen J.M."/>
            <person name="Kirkegaard R.H."/>
            <person name="Michaelsen T.Y."/>
            <person name="Andersen M.H."/>
            <person name="Karst S.M."/>
            <person name="Dueholm M.S."/>
            <person name="Nielsen P.H."/>
            <person name="Albertsen M."/>
        </authorList>
    </citation>
    <scope>NUCLEOTIDE SEQUENCE [LARGE SCALE GENOMIC DNA]</scope>
    <source>
        <strain evidence="2">EsbW_18-Q3-R4-48_BATAC.285</strain>
    </source>
</reference>
<protein>
    <submittedName>
        <fullName evidence="2">CRISPR system precrRNA processing endoribonuclease RAMP protein Cas6</fullName>
    </submittedName>
</protein>